<organism evidence="3 4">
    <name type="scientific">Streptosporangium oxazolinicum</name>
    <dbReference type="NCBI Taxonomy" id="909287"/>
    <lineage>
        <taxon>Bacteria</taxon>
        <taxon>Bacillati</taxon>
        <taxon>Actinomycetota</taxon>
        <taxon>Actinomycetes</taxon>
        <taxon>Streptosporangiales</taxon>
        <taxon>Streptosporangiaceae</taxon>
        <taxon>Streptosporangium</taxon>
    </lineage>
</organism>
<dbReference type="InterPro" id="IPR012349">
    <property type="entry name" value="Split_barrel_FMN-bd"/>
</dbReference>
<sequence>MEEEIVDSPDEWVARHIRRFVETGGQARPGMNDLLLTTRGRRSGRLRRTALVYARDGDRYVLAASNSGADRHPAWYLNLVDTPGAVVQIGAETFAVNTRTATASEKPRLWRLMVATMPSYQRYQERTERDIPLVIVERTGDGPPVPPYGVTAPRFPRTG</sequence>
<dbReference type="Proteomes" id="UP001501251">
    <property type="component" value="Unassembled WGS sequence"/>
</dbReference>
<reference evidence="4" key="1">
    <citation type="journal article" date="2019" name="Int. J. Syst. Evol. Microbiol.">
        <title>The Global Catalogue of Microorganisms (GCM) 10K type strain sequencing project: providing services to taxonomists for standard genome sequencing and annotation.</title>
        <authorList>
            <consortium name="The Broad Institute Genomics Platform"/>
            <consortium name="The Broad Institute Genome Sequencing Center for Infectious Disease"/>
            <person name="Wu L."/>
            <person name="Ma J."/>
        </authorList>
    </citation>
    <scope>NUCLEOTIDE SEQUENCE [LARGE SCALE GENOMIC DNA]</scope>
    <source>
        <strain evidence="4">JCM 17388</strain>
    </source>
</reference>
<evidence type="ECO:0000256" key="1">
    <source>
        <dbReference type="ARBA" id="ARBA00008710"/>
    </source>
</evidence>
<name>A0ABP8B1M3_9ACTN</name>
<evidence type="ECO:0000313" key="3">
    <source>
        <dbReference type="EMBL" id="GAA4195865.1"/>
    </source>
</evidence>
<evidence type="ECO:0000313" key="4">
    <source>
        <dbReference type="Proteomes" id="UP001501251"/>
    </source>
</evidence>
<accession>A0ABP8B1M3</accession>
<dbReference type="PANTHER" id="PTHR39428:SF1">
    <property type="entry name" value="F420H(2)-DEPENDENT QUINONE REDUCTASE RV1261C"/>
    <property type="match status" value="1"/>
</dbReference>
<dbReference type="EMBL" id="BAABAQ010000007">
    <property type="protein sequence ID" value="GAA4195865.1"/>
    <property type="molecule type" value="Genomic_DNA"/>
</dbReference>
<dbReference type="Pfam" id="PF04075">
    <property type="entry name" value="F420H2_quin_red"/>
    <property type="match status" value="1"/>
</dbReference>
<comment type="similarity">
    <text evidence="1">Belongs to the F420H(2)-dependent quinone reductase family.</text>
</comment>
<keyword evidence="4" id="KW-1185">Reference proteome</keyword>
<proteinExistence type="inferred from homology"/>
<dbReference type="RefSeq" id="WP_344919697.1">
    <property type="nucleotide sequence ID" value="NZ_BAABAQ010000007.1"/>
</dbReference>
<dbReference type="NCBIfam" id="TIGR00026">
    <property type="entry name" value="hi_GC_TIGR00026"/>
    <property type="match status" value="1"/>
</dbReference>
<dbReference type="InterPro" id="IPR004378">
    <property type="entry name" value="F420H2_quin_Rdtase"/>
</dbReference>
<gene>
    <name evidence="3" type="ORF">GCM10022252_42350</name>
</gene>
<dbReference type="PANTHER" id="PTHR39428">
    <property type="entry name" value="F420H(2)-DEPENDENT QUINONE REDUCTASE RV1261C"/>
    <property type="match status" value="1"/>
</dbReference>
<comment type="catalytic activity">
    <reaction evidence="2">
        <text>oxidized coenzyme F420-(gamma-L-Glu)(n) + a quinol + H(+) = reduced coenzyme F420-(gamma-L-Glu)(n) + a quinone</text>
        <dbReference type="Rhea" id="RHEA:39663"/>
        <dbReference type="Rhea" id="RHEA-COMP:12939"/>
        <dbReference type="Rhea" id="RHEA-COMP:14378"/>
        <dbReference type="ChEBI" id="CHEBI:15378"/>
        <dbReference type="ChEBI" id="CHEBI:24646"/>
        <dbReference type="ChEBI" id="CHEBI:132124"/>
        <dbReference type="ChEBI" id="CHEBI:133980"/>
        <dbReference type="ChEBI" id="CHEBI:139511"/>
    </reaction>
</comment>
<evidence type="ECO:0000256" key="2">
    <source>
        <dbReference type="ARBA" id="ARBA00049106"/>
    </source>
</evidence>
<evidence type="ECO:0008006" key="5">
    <source>
        <dbReference type="Google" id="ProtNLM"/>
    </source>
</evidence>
<protein>
    <recommendedName>
        <fullName evidence="5">Nitroreductase family deazaflavin-dependent oxidoreductase</fullName>
    </recommendedName>
</protein>
<dbReference type="Gene3D" id="2.30.110.10">
    <property type="entry name" value="Electron Transport, Fmn-binding Protein, Chain A"/>
    <property type="match status" value="1"/>
</dbReference>
<comment type="caution">
    <text evidence="3">The sequence shown here is derived from an EMBL/GenBank/DDBJ whole genome shotgun (WGS) entry which is preliminary data.</text>
</comment>